<gene>
    <name evidence="2" type="ORF">AAF712_015120</name>
</gene>
<dbReference type="EMBL" id="JBBXMP010000348">
    <property type="protein sequence ID" value="KAL0058204.1"/>
    <property type="molecule type" value="Genomic_DNA"/>
</dbReference>
<organism evidence="2 3">
    <name type="scientific">Marasmius tenuissimus</name>
    <dbReference type="NCBI Taxonomy" id="585030"/>
    <lineage>
        <taxon>Eukaryota</taxon>
        <taxon>Fungi</taxon>
        <taxon>Dikarya</taxon>
        <taxon>Basidiomycota</taxon>
        <taxon>Agaricomycotina</taxon>
        <taxon>Agaricomycetes</taxon>
        <taxon>Agaricomycetidae</taxon>
        <taxon>Agaricales</taxon>
        <taxon>Marasmiineae</taxon>
        <taxon>Marasmiaceae</taxon>
        <taxon>Marasmius</taxon>
    </lineage>
</organism>
<evidence type="ECO:0000313" key="2">
    <source>
        <dbReference type="EMBL" id="KAL0058204.1"/>
    </source>
</evidence>
<accession>A0ABR2ZAG0</accession>
<evidence type="ECO:0000313" key="3">
    <source>
        <dbReference type="Proteomes" id="UP001437256"/>
    </source>
</evidence>
<comment type="caution">
    <text evidence="2">The sequence shown here is derived from an EMBL/GenBank/DDBJ whole genome shotgun (WGS) entry which is preliminary data.</text>
</comment>
<reference evidence="2 3" key="1">
    <citation type="submission" date="2024-05" db="EMBL/GenBank/DDBJ databases">
        <title>A draft genome resource for the thread blight pathogen Marasmius tenuissimus strain MS-2.</title>
        <authorList>
            <person name="Yulfo-Soto G.E."/>
            <person name="Baruah I.K."/>
            <person name="Amoako-Attah I."/>
            <person name="Bukari Y."/>
            <person name="Meinhardt L.W."/>
            <person name="Bailey B.A."/>
            <person name="Cohen S.P."/>
        </authorList>
    </citation>
    <scope>NUCLEOTIDE SEQUENCE [LARGE SCALE GENOMIC DNA]</scope>
    <source>
        <strain evidence="2 3">MS-2</strain>
    </source>
</reference>
<sequence>MPRCTTEIYANGEKQSQVKGPLILKPVRQEDVEMETYLPDSTLSVCRRLDHGKRMEITQEISQDAQPLLYLVYDLERSSDYPEVQFVKHQRLPIKARPPLLPPLSTMQPPFQAQPLQDHLDMLSNKPETQAGHSTEIGKEAAESAVESTLGPPYPRKRSRSEVEVVYSGTTVPLLQ</sequence>
<keyword evidence="3" id="KW-1185">Reference proteome</keyword>
<name>A0ABR2ZAG0_9AGAR</name>
<dbReference type="Proteomes" id="UP001437256">
    <property type="component" value="Unassembled WGS sequence"/>
</dbReference>
<protein>
    <submittedName>
        <fullName evidence="2">Uncharacterized protein</fullName>
    </submittedName>
</protein>
<feature type="region of interest" description="Disordered" evidence="1">
    <location>
        <begin position="125"/>
        <end position="176"/>
    </location>
</feature>
<proteinExistence type="predicted"/>
<evidence type="ECO:0000256" key="1">
    <source>
        <dbReference type="SAM" id="MobiDB-lite"/>
    </source>
</evidence>